<dbReference type="GO" id="GO:0005737">
    <property type="term" value="C:cytoplasm"/>
    <property type="evidence" value="ECO:0007669"/>
    <property type="project" value="TreeGrafter"/>
</dbReference>
<comment type="pathway">
    <text evidence="1">Cofactor biosynthesis; thiamine diphosphate biosynthesis.</text>
</comment>
<keyword evidence="2" id="KW-0784">Thiamine biosynthesis</keyword>
<dbReference type="AlphaFoldDB" id="A0A066ZZZ5"/>
<dbReference type="GO" id="GO:0009228">
    <property type="term" value="P:thiamine biosynthetic process"/>
    <property type="evidence" value="ECO:0007669"/>
    <property type="project" value="UniProtKB-KW"/>
</dbReference>
<dbReference type="Pfam" id="PF02581">
    <property type="entry name" value="TMP-TENI"/>
    <property type="match status" value="1"/>
</dbReference>
<dbReference type="InterPro" id="IPR013785">
    <property type="entry name" value="Aldolase_TIM"/>
</dbReference>
<evidence type="ECO:0000259" key="3">
    <source>
        <dbReference type="Pfam" id="PF02581"/>
    </source>
</evidence>
<evidence type="ECO:0000313" key="5">
    <source>
        <dbReference type="Proteomes" id="UP000027341"/>
    </source>
</evidence>
<dbReference type="RefSeq" id="WP_029911046.1">
    <property type="nucleotide sequence ID" value="NZ_AP020335.1"/>
</dbReference>
<dbReference type="InterPro" id="IPR022998">
    <property type="entry name" value="ThiamineP_synth_TenI"/>
</dbReference>
<organism evidence="4 5">
    <name type="scientific">Hydrogenovibrio marinus</name>
    <dbReference type="NCBI Taxonomy" id="28885"/>
    <lineage>
        <taxon>Bacteria</taxon>
        <taxon>Pseudomonadati</taxon>
        <taxon>Pseudomonadota</taxon>
        <taxon>Gammaproteobacteria</taxon>
        <taxon>Thiotrichales</taxon>
        <taxon>Piscirickettsiaceae</taxon>
        <taxon>Hydrogenovibrio</taxon>
    </lineage>
</organism>
<sequence length="226" mass="24689">MTLKAFPSCGVMPLGIYPLVDRAAKLRPLFENGITTAQLRIKDLVGTALSDEVRQAVTLARIYHARLFINDAWREAIVCKAYGVHLGQEDCEALDDTDWRTLRASGLRLGISTHTQNEMTFALSVKPSYMAIGPVFETRSKQLDYETTGLPRLSEWVAGLANQGERIPVVAIGGIDATNLTEVVKSGVQGIAMIGGVQVSATDASIDVGKVRQLNELFQTAWKENQ</sequence>
<reference evidence="4 5" key="1">
    <citation type="submission" date="2014-04" db="EMBL/GenBank/DDBJ databases">
        <title>Draft genome sequence of Hydrogenovibrio marinus MH-110, a model organism for aerobic H2 metabolism.</title>
        <authorList>
            <person name="Cha H.J."/>
            <person name="Jo B.H."/>
            <person name="Hwang B.H."/>
        </authorList>
    </citation>
    <scope>NUCLEOTIDE SEQUENCE [LARGE SCALE GENOMIC DNA]</scope>
    <source>
        <strain evidence="4 5">MH-110</strain>
    </source>
</reference>
<evidence type="ECO:0000256" key="2">
    <source>
        <dbReference type="ARBA" id="ARBA00022977"/>
    </source>
</evidence>
<keyword evidence="5" id="KW-1185">Reference proteome</keyword>
<dbReference type="Gene3D" id="3.20.20.70">
    <property type="entry name" value="Aldolase class I"/>
    <property type="match status" value="1"/>
</dbReference>
<evidence type="ECO:0000256" key="1">
    <source>
        <dbReference type="ARBA" id="ARBA00004948"/>
    </source>
</evidence>
<dbReference type="InterPro" id="IPR036206">
    <property type="entry name" value="ThiamineP_synth_sf"/>
</dbReference>
<name>A0A066ZZZ5_HYDMR</name>
<proteinExistence type="predicted"/>
<gene>
    <name evidence="4" type="ORF">EI16_06505</name>
</gene>
<dbReference type="PANTHER" id="PTHR20857:SF15">
    <property type="entry name" value="THIAMINE-PHOSPHATE SYNTHASE"/>
    <property type="match status" value="1"/>
</dbReference>
<dbReference type="EMBL" id="JMIU01000001">
    <property type="protein sequence ID" value="KDN95936.1"/>
    <property type="molecule type" value="Genomic_DNA"/>
</dbReference>
<protein>
    <recommendedName>
        <fullName evidence="3">Thiamine phosphate synthase/TenI domain-containing protein</fullName>
    </recommendedName>
</protein>
<evidence type="ECO:0000313" key="4">
    <source>
        <dbReference type="EMBL" id="KDN95936.1"/>
    </source>
</evidence>
<dbReference type="PANTHER" id="PTHR20857">
    <property type="entry name" value="THIAMINE-PHOSPHATE PYROPHOSPHORYLASE"/>
    <property type="match status" value="1"/>
</dbReference>
<dbReference type="CDD" id="cd00564">
    <property type="entry name" value="TMP_TenI"/>
    <property type="match status" value="1"/>
</dbReference>
<dbReference type="GO" id="GO:0004789">
    <property type="term" value="F:thiamine-phosphate diphosphorylase activity"/>
    <property type="evidence" value="ECO:0007669"/>
    <property type="project" value="TreeGrafter"/>
</dbReference>
<feature type="domain" description="Thiamine phosphate synthase/TenI" evidence="3">
    <location>
        <begin position="24"/>
        <end position="196"/>
    </location>
</feature>
<dbReference type="Proteomes" id="UP000027341">
    <property type="component" value="Unassembled WGS sequence"/>
</dbReference>
<dbReference type="STRING" id="28885.EI16_06505"/>
<accession>A0A066ZZZ5</accession>
<comment type="caution">
    <text evidence="4">The sequence shown here is derived from an EMBL/GenBank/DDBJ whole genome shotgun (WGS) entry which is preliminary data.</text>
</comment>
<dbReference type="SUPFAM" id="SSF51391">
    <property type="entry name" value="Thiamin phosphate synthase"/>
    <property type="match status" value="1"/>
</dbReference>